<comment type="subcellular location">
    <subcellularLocation>
        <location evidence="1">Cell membrane</location>
        <topology evidence="1">Peripheral membrane protein</topology>
        <orientation evidence="1">Cytoplasmic side</orientation>
    </subcellularLocation>
</comment>
<evidence type="ECO:0000256" key="5">
    <source>
        <dbReference type="ARBA" id="ARBA00022779"/>
    </source>
</evidence>
<evidence type="ECO:0000259" key="7">
    <source>
        <dbReference type="Pfam" id="PF01052"/>
    </source>
</evidence>
<dbReference type="PRINTS" id="PR00956">
    <property type="entry name" value="FLGMOTORFLIN"/>
</dbReference>
<dbReference type="SUPFAM" id="SSF101801">
    <property type="entry name" value="Surface presentation of antigens (SPOA)"/>
    <property type="match status" value="1"/>
</dbReference>
<dbReference type="InterPro" id="IPR001172">
    <property type="entry name" value="FliN_T3SS_HrcQb"/>
</dbReference>
<keyword evidence="4" id="KW-0145">Chemotaxis</keyword>
<dbReference type="PANTHER" id="PTHR43484:SF1">
    <property type="entry name" value="FLAGELLAR MOTOR SWITCH PROTEIN FLIN"/>
    <property type="match status" value="1"/>
</dbReference>
<dbReference type="GO" id="GO:0071973">
    <property type="term" value="P:bacterial-type flagellum-dependent cell motility"/>
    <property type="evidence" value="ECO:0007669"/>
    <property type="project" value="InterPro"/>
</dbReference>
<dbReference type="AlphaFoldDB" id="A0A6J6QZ44"/>
<keyword evidence="6" id="KW-0472">Membrane</keyword>
<accession>A0A6J6QZ44</accession>
<dbReference type="NCBIfam" id="TIGR02480">
    <property type="entry name" value="fliN"/>
    <property type="match status" value="1"/>
</dbReference>
<protein>
    <submittedName>
        <fullName evidence="8">Unannotated protein</fullName>
    </submittedName>
</protein>
<gene>
    <name evidence="8" type="ORF">UFOPK2579_01749</name>
</gene>
<name>A0A6J6QZ44_9ZZZZ</name>
<feature type="domain" description="Flagellar motor switch protein FliN-like C-terminal" evidence="7">
    <location>
        <begin position="205"/>
        <end position="275"/>
    </location>
</feature>
<dbReference type="GO" id="GO:0006935">
    <property type="term" value="P:chemotaxis"/>
    <property type="evidence" value="ECO:0007669"/>
    <property type="project" value="UniProtKB-KW"/>
</dbReference>
<dbReference type="Gene3D" id="2.30.330.10">
    <property type="entry name" value="SpoA-like"/>
    <property type="match status" value="1"/>
</dbReference>
<organism evidence="8">
    <name type="scientific">freshwater metagenome</name>
    <dbReference type="NCBI Taxonomy" id="449393"/>
    <lineage>
        <taxon>unclassified sequences</taxon>
        <taxon>metagenomes</taxon>
        <taxon>ecological metagenomes</taxon>
    </lineage>
</organism>
<dbReference type="GO" id="GO:0009425">
    <property type="term" value="C:bacterial-type flagellum basal body"/>
    <property type="evidence" value="ECO:0007669"/>
    <property type="project" value="InterPro"/>
</dbReference>
<sequence length="281" mass="27868">MTAVPIDPARSEGEYAAAIAAAVAAASVLPSSEELSPGDPQPGTEHVTRIFASSVVADLTGAVTGRIAILVGQELTDALAASPLGGLDLASAVQPALDAAAVALGASAQVARQVDLDLLIDDLGGDFTAVPLLGSQIAAAVLVPDTTLAAVAGTPTSSAAAVATTAPVTGADGLAGQPLPALPATPAPSGFDNVRTIDGRRGIEMLHGVEMEVTVELGRTRMAVRDLLALAPGAVLALDRAAGSPADLLVNGRLIARGEVVVVDEDFGLRVTEILDDSTAG</sequence>
<dbReference type="InterPro" id="IPR051469">
    <property type="entry name" value="FliN/MopA/SpaO"/>
</dbReference>
<evidence type="ECO:0000313" key="8">
    <source>
        <dbReference type="EMBL" id="CAB4717061.1"/>
    </source>
</evidence>
<evidence type="ECO:0000256" key="6">
    <source>
        <dbReference type="ARBA" id="ARBA00023136"/>
    </source>
</evidence>
<dbReference type="Pfam" id="PF01052">
    <property type="entry name" value="FliMN_C"/>
    <property type="match status" value="1"/>
</dbReference>
<dbReference type="PANTHER" id="PTHR43484">
    <property type="match status" value="1"/>
</dbReference>
<dbReference type="GO" id="GO:0005886">
    <property type="term" value="C:plasma membrane"/>
    <property type="evidence" value="ECO:0007669"/>
    <property type="project" value="UniProtKB-SubCell"/>
</dbReference>
<evidence type="ECO:0000256" key="4">
    <source>
        <dbReference type="ARBA" id="ARBA00022500"/>
    </source>
</evidence>
<dbReference type="InterPro" id="IPR012826">
    <property type="entry name" value="FliN"/>
</dbReference>
<keyword evidence="3" id="KW-1003">Cell membrane</keyword>
<dbReference type="InterPro" id="IPR036429">
    <property type="entry name" value="SpoA-like_sf"/>
</dbReference>
<keyword evidence="5" id="KW-0283">Flagellar rotation</keyword>
<dbReference type="GO" id="GO:0003774">
    <property type="term" value="F:cytoskeletal motor activity"/>
    <property type="evidence" value="ECO:0007669"/>
    <property type="project" value="InterPro"/>
</dbReference>
<evidence type="ECO:0000256" key="2">
    <source>
        <dbReference type="ARBA" id="ARBA00009226"/>
    </source>
</evidence>
<dbReference type="InterPro" id="IPR001543">
    <property type="entry name" value="FliN-like_C"/>
</dbReference>
<reference evidence="8" key="1">
    <citation type="submission" date="2020-05" db="EMBL/GenBank/DDBJ databases">
        <authorList>
            <person name="Chiriac C."/>
            <person name="Salcher M."/>
            <person name="Ghai R."/>
            <person name="Kavagutti S V."/>
        </authorList>
    </citation>
    <scope>NUCLEOTIDE SEQUENCE</scope>
</reference>
<dbReference type="EMBL" id="CAEZXR010000215">
    <property type="protein sequence ID" value="CAB4717061.1"/>
    <property type="molecule type" value="Genomic_DNA"/>
</dbReference>
<comment type="similarity">
    <text evidence="2">Belongs to the FliN/MopA/SpaO family.</text>
</comment>
<evidence type="ECO:0000256" key="3">
    <source>
        <dbReference type="ARBA" id="ARBA00022475"/>
    </source>
</evidence>
<proteinExistence type="inferred from homology"/>
<evidence type="ECO:0000256" key="1">
    <source>
        <dbReference type="ARBA" id="ARBA00004413"/>
    </source>
</evidence>